<dbReference type="GO" id="GO:0006352">
    <property type="term" value="P:DNA-templated transcription initiation"/>
    <property type="evidence" value="ECO:0007669"/>
    <property type="project" value="InterPro"/>
</dbReference>
<evidence type="ECO:0000256" key="2">
    <source>
        <dbReference type="ARBA" id="ARBA00023015"/>
    </source>
</evidence>
<evidence type="ECO:0000313" key="8">
    <source>
        <dbReference type="Proteomes" id="UP000006251"/>
    </source>
</evidence>
<keyword evidence="2" id="KW-0805">Transcription regulation</keyword>
<keyword evidence="4" id="KW-0238">DNA-binding</keyword>
<dbReference type="RefSeq" id="WP_006013476.1">
    <property type="nucleotide sequence ID" value="NZ_BAEQ01000050.1"/>
</dbReference>
<evidence type="ECO:0000259" key="6">
    <source>
        <dbReference type="Pfam" id="PF08281"/>
    </source>
</evidence>
<dbReference type="EMBL" id="BAEQ01000050">
    <property type="protein sequence ID" value="GAC29919.1"/>
    <property type="molecule type" value="Genomic_DNA"/>
</dbReference>
<dbReference type="GO" id="GO:0016987">
    <property type="term" value="F:sigma factor activity"/>
    <property type="evidence" value="ECO:0007669"/>
    <property type="project" value="UniProtKB-KW"/>
</dbReference>
<comment type="caution">
    <text evidence="7">The sequence shown here is derived from an EMBL/GenBank/DDBJ whole genome shotgun (WGS) entry which is preliminary data.</text>
</comment>
<evidence type="ECO:0000256" key="5">
    <source>
        <dbReference type="ARBA" id="ARBA00023163"/>
    </source>
</evidence>
<dbReference type="InterPro" id="IPR014284">
    <property type="entry name" value="RNA_pol_sigma-70_dom"/>
</dbReference>
<reference evidence="8" key="1">
    <citation type="journal article" date="2014" name="Environ. Microbiol.">
        <title>Comparative genomics of the marine bacterial genus Glaciecola reveals the high degree of genomic diversity and genomic characteristic for cold adaptation.</title>
        <authorList>
            <person name="Qin Q.L."/>
            <person name="Xie B.B."/>
            <person name="Yu Y."/>
            <person name="Shu Y.L."/>
            <person name="Rong J.C."/>
            <person name="Zhang Y.J."/>
            <person name="Zhao D.L."/>
            <person name="Chen X.L."/>
            <person name="Zhang X.Y."/>
            <person name="Chen B."/>
            <person name="Zhou B.C."/>
            <person name="Zhang Y.Z."/>
        </authorList>
    </citation>
    <scope>NUCLEOTIDE SEQUENCE [LARGE SCALE GENOMIC DNA]</scope>
    <source>
        <strain evidence="8">ACAM 615</strain>
    </source>
</reference>
<dbReference type="InterPro" id="IPR013249">
    <property type="entry name" value="RNA_pol_sigma70_r4_t2"/>
</dbReference>
<evidence type="ECO:0000256" key="3">
    <source>
        <dbReference type="ARBA" id="ARBA00023082"/>
    </source>
</evidence>
<dbReference type="OrthoDB" id="6689546at2"/>
<dbReference type="Gene3D" id="1.10.10.10">
    <property type="entry name" value="Winged helix-like DNA-binding domain superfamily/Winged helix DNA-binding domain"/>
    <property type="match status" value="1"/>
</dbReference>
<dbReference type="InterPro" id="IPR036388">
    <property type="entry name" value="WH-like_DNA-bd_sf"/>
</dbReference>
<dbReference type="PANTHER" id="PTHR43133">
    <property type="entry name" value="RNA POLYMERASE ECF-TYPE SIGMA FACTO"/>
    <property type="match status" value="1"/>
</dbReference>
<protein>
    <submittedName>
        <fullName evidence="7">RNA polymerase sigma-70 factor, ECF subfamily</fullName>
    </submittedName>
</protein>
<dbReference type="Proteomes" id="UP000006251">
    <property type="component" value="Unassembled WGS sequence"/>
</dbReference>
<dbReference type="NCBIfam" id="TIGR02937">
    <property type="entry name" value="sigma70-ECF"/>
    <property type="match status" value="1"/>
</dbReference>
<accession>K6YAZ9</accession>
<dbReference type="InterPro" id="IPR013324">
    <property type="entry name" value="RNA_pol_sigma_r3/r4-like"/>
</dbReference>
<comment type="similarity">
    <text evidence="1">Belongs to the sigma-70 factor family. ECF subfamily.</text>
</comment>
<name>K6YAZ9_9ALTE</name>
<proteinExistence type="inferred from homology"/>
<dbReference type="Gene3D" id="1.10.1740.10">
    <property type="match status" value="1"/>
</dbReference>
<keyword evidence="5" id="KW-0804">Transcription</keyword>
<dbReference type="Pfam" id="PF08281">
    <property type="entry name" value="Sigma70_r4_2"/>
    <property type="match status" value="1"/>
</dbReference>
<organism evidence="7 8">
    <name type="scientific">Brumicola pallidula DSM 14239 = ACAM 615</name>
    <dbReference type="NCBI Taxonomy" id="1121922"/>
    <lineage>
        <taxon>Bacteria</taxon>
        <taxon>Pseudomonadati</taxon>
        <taxon>Pseudomonadota</taxon>
        <taxon>Gammaproteobacteria</taxon>
        <taxon>Alteromonadales</taxon>
        <taxon>Alteromonadaceae</taxon>
        <taxon>Brumicola</taxon>
    </lineage>
</organism>
<dbReference type="GO" id="GO:0003677">
    <property type="term" value="F:DNA binding"/>
    <property type="evidence" value="ECO:0007669"/>
    <property type="project" value="UniProtKB-KW"/>
</dbReference>
<dbReference type="InterPro" id="IPR039425">
    <property type="entry name" value="RNA_pol_sigma-70-like"/>
</dbReference>
<evidence type="ECO:0000256" key="4">
    <source>
        <dbReference type="ARBA" id="ARBA00023125"/>
    </source>
</evidence>
<dbReference type="PANTHER" id="PTHR43133:SF8">
    <property type="entry name" value="RNA POLYMERASE SIGMA FACTOR HI_1459-RELATED"/>
    <property type="match status" value="1"/>
</dbReference>
<sequence length="209" mass="23927">MSIYESKNNNKLLDEALSIFMHGSKTSLLSFLNKLVTTSEAEEIAQEAYLKLYLLVKNKPSHHNYAELLQGLRPMLTLIAKNLALSAIRHKKVEDRYAESQLTLHSQVTAAECQVERNAEEQAITDNENCRLIVVINRLPPICRQVFIQRKLYGKSHQQIANILNISTKTVENHLTKGLVLCRKYMFEQLPSKHDEHVMSAKRMSKAAR</sequence>
<dbReference type="AlphaFoldDB" id="K6YAZ9"/>
<gene>
    <name evidence="7" type="primary">rpoE</name>
    <name evidence="7" type="ORF">GPAL_3068</name>
</gene>
<keyword evidence="3" id="KW-0731">Sigma factor</keyword>
<dbReference type="SUPFAM" id="SSF88946">
    <property type="entry name" value="Sigma2 domain of RNA polymerase sigma factors"/>
    <property type="match status" value="1"/>
</dbReference>
<dbReference type="STRING" id="1121922.GCA_000428905_00540"/>
<dbReference type="InterPro" id="IPR013325">
    <property type="entry name" value="RNA_pol_sigma_r2"/>
</dbReference>
<evidence type="ECO:0000256" key="1">
    <source>
        <dbReference type="ARBA" id="ARBA00010641"/>
    </source>
</evidence>
<evidence type="ECO:0000313" key="7">
    <source>
        <dbReference type="EMBL" id="GAC29919.1"/>
    </source>
</evidence>
<keyword evidence="8" id="KW-1185">Reference proteome</keyword>
<dbReference type="SUPFAM" id="SSF88659">
    <property type="entry name" value="Sigma3 and sigma4 domains of RNA polymerase sigma factors"/>
    <property type="match status" value="1"/>
</dbReference>
<feature type="domain" description="RNA polymerase sigma factor 70 region 4 type 2" evidence="6">
    <location>
        <begin position="133"/>
        <end position="180"/>
    </location>
</feature>